<accession>A0A1G6AV91</accession>
<reference evidence="1 2" key="1">
    <citation type="submission" date="2016-10" db="EMBL/GenBank/DDBJ databases">
        <authorList>
            <person name="de Groot N.N."/>
        </authorList>
    </citation>
    <scope>NUCLEOTIDE SEQUENCE [LARGE SCALE GENOMIC DNA]</scope>
    <source>
        <strain evidence="1 2">DSM 3217</strain>
    </source>
</reference>
<dbReference type="InterPro" id="IPR041881">
    <property type="entry name" value="PqqD_sf"/>
</dbReference>
<gene>
    <name evidence="1" type="ORF">SAMN02910417_00923</name>
</gene>
<dbReference type="AlphaFoldDB" id="A0A1G6AV91"/>
<dbReference type="InterPro" id="IPR008792">
    <property type="entry name" value="PQQD"/>
</dbReference>
<proteinExistence type="predicted"/>
<protein>
    <submittedName>
        <fullName evidence="1">Coenzyme PQQ synthesis protein D (PqqD)</fullName>
    </submittedName>
</protein>
<dbReference type="Gene3D" id="1.10.10.1150">
    <property type="entry name" value="Coenzyme PQQ synthesis protein D (PqqD)"/>
    <property type="match status" value="1"/>
</dbReference>
<dbReference type="RefSeq" id="WP_090172719.1">
    <property type="nucleotide sequence ID" value="NZ_FMXR01000007.1"/>
</dbReference>
<dbReference type="OrthoDB" id="1752996at2"/>
<evidence type="ECO:0000313" key="2">
    <source>
        <dbReference type="Proteomes" id="UP000199228"/>
    </source>
</evidence>
<dbReference type="Proteomes" id="UP000199228">
    <property type="component" value="Unassembled WGS sequence"/>
</dbReference>
<dbReference type="EMBL" id="FMXR01000007">
    <property type="protein sequence ID" value="SDB12252.1"/>
    <property type="molecule type" value="Genomic_DNA"/>
</dbReference>
<evidence type="ECO:0000313" key="1">
    <source>
        <dbReference type="EMBL" id="SDB12252.1"/>
    </source>
</evidence>
<name>A0A1G6AV91_EUBOX</name>
<keyword evidence="2" id="KW-1185">Reference proteome</keyword>
<dbReference type="Pfam" id="PF05402">
    <property type="entry name" value="PqqD"/>
    <property type="match status" value="1"/>
</dbReference>
<dbReference type="STRING" id="1732.SAMN02910417_00923"/>
<sequence>MRTNSDFIKRELAGEYILVPTGEMASVISGMITMTQTAAFIWDQYDQCDNLEQIVTRLMEEFDVDEQTAREDVYGYSKELYKKQMIMEVPELEEE</sequence>
<organism evidence="1 2">
    <name type="scientific">Eubacterium oxidoreducens</name>
    <dbReference type="NCBI Taxonomy" id="1732"/>
    <lineage>
        <taxon>Bacteria</taxon>
        <taxon>Bacillati</taxon>
        <taxon>Bacillota</taxon>
        <taxon>Clostridia</taxon>
        <taxon>Eubacteriales</taxon>
        <taxon>Eubacteriaceae</taxon>
        <taxon>Eubacterium</taxon>
    </lineage>
</organism>